<protein>
    <submittedName>
        <fullName evidence="2">Uncharacterized protein</fullName>
    </submittedName>
</protein>
<feature type="region of interest" description="Disordered" evidence="1">
    <location>
        <begin position="1"/>
        <end position="32"/>
    </location>
</feature>
<proteinExistence type="predicted"/>
<evidence type="ECO:0000313" key="3">
    <source>
        <dbReference type="Proteomes" id="UP000324585"/>
    </source>
</evidence>
<accession>A0A5J4YR12</accession>
<dbReference type="EMBL" id="VRMN01000007">
    <property type="protein sequence ID" value="KAA8493223.1"/>
    <property type="molecule type" value="Genomic_DNA"/>
</dbReference>
<organism evidence="2 3">
    <name type="scientific">Porphyridium purpureum</name>
    <name type="common">Red alga</name>
    <name type="synonym">Porphyridium cruentum</name>
    <dbReference type="NCBI Taxonomy" id="35688"/>
    <lineage>
        <taxon>Eukaryota</taxon>
        <taxon>Rhodophyta</taxon>
        <taxon>Bangiophyceae</taxon>
        <taxon>Porphyridiales</taxon>
        <taxon>Porphyridiaceae</taxon>
        <taxon>Porphyridium</taxon>
    </lineage>
</organism>
<dbReference type="Proteomes" id="UP000324585">
    <property type="component" value="Unassembled WGS sequence"/>
</dbReference>
<sequence length="157" mass="17217">MPGIPLRSRVRRRAGLRTRSRPPAGEENEYDAGREMLAIIFDEFQRACDQLRLEENSSSFSNVAVSPVTLSSSGGQAELNIGSDDSVLTCAEECEMTEDEGAKEGNRPTKRPRTAEDLIDEFTMDQEVASIIGQLAANTVSVNPYDDDSIKEDSAPF</sequence>
<keyword evidence="3" id="KW-1185">Reference proteome</keyword>
<feature type="compositionally biased region" description="Basic residues" evidence="1">
    <location>
        <begin position="8"/>
        <end position="20"/>
    </location>
</feature>
<reference evidence="3" key="1">
    <citation type="journal article" date="2019" name="Nat. Commun.">
        <title>Expansion of phycobilisome linker gene families in mesophilic red algae.</title>
        <authorList>
            <person name="Lee J."/>
            <person name="Kim D."/>
            <person name="Bhattacharya D."/>
            <person name="Yoon H.S."/>
        </authorList>
    </citation>
    <scope>NUCLEOTIDE SEQUENCE [LARGE SCALE GENOMIC DNA]</scope>
    <source>
        <strain evidence="3">CCMP 1328</strain>
    </source>
</reference>
<comment type="caution">
    <text evidence="2">The sequence shown here is derived from an EMBL/GenBank/DDBJ whole genome shotgun (WGS) entry which is preliminary data.</text>
</comment>
<evidence type="ECO:0000313" key="2">
    <source>
        <dbReference type="EMBL" id="KAA8493223.1"/>
    </source>
</evidence>
<evidence type="ECO:0000256" key="1">
    <source>
        <dbReference type="SAM" id="MobiDB-lite"/>
    </source>
</evidence>
<dbReference type="AlphaFoldDB" id="A0A5J4YR12"/>
<name>A0A5J4YR12_PORPP</name>
<gene>
    <name evidence="2" type="ORF">FVE85_8668</name>
</gene>